<dbReference type="AlphaFoldDB" id="A0A7C3EXA2"/>
<organism evidence="1">
    <name type="scientific">Candidatus Methanomethylicus mesodigestus</name>
    <dbReference type="NCBI Taxonomy" id="1867258"/>
    <lineage>
        <taxon>Archaea</taxon>
        <taxon>Thermoproteota</taxon>
        <taxon>Methanosuratincolia</taxon>
        <taxon>Candidatus Methanomethylicales</taxon>
        <taxon>Candidatus Methanomethylicaceae</taxon>
        <taxon>Candidatus Methanomethylicus</taxon>
    </lineage>
</organism>
<evidence type="ECO:0000313" key="1">
    <source>
        <dbReference type="EMBL" id="HFK21103.1"/>
    </source>
</evidence>
<accession>A0A7C3EXA2</accession>
<reference evidence="1" key="1">
    <citation type="journal article" date="2020" name="mSystems">
        <title>Genome- and Community-Level Interaction Insights into Carbon Utilization and Element Cycling Functions of Hydrothermarchaeota in Hydrothermal Sediment.</title>
        <authorList>
            <person name="Zhou Z."/>
            <person name="Liu Y."/>
            <person name="Xu W."/>
            <person name="Pan J."/>
            <person name="Luo Z.H."/>
            <person name="Li M."/>
        </authorList>
    </citation>
    <scope>NUCLEOTIDE SEQUENCE [LARGE SCALE GENOMIC DNA]</scope>
    <source>
        <strain evidence="1">SpSt-468</strain>
    </source>
</reference>
<comment type="caution">
    <text evidence="1">The sequence shown here is derived from an EMBL/GenBank/DDBJ whole genome shotgun (WGS) entry which is preliminary data.</text>
</comment>
<proteinExistence type="predicted"/>
<gene>
    <name evidence="1" type="ORF">ENS19_07515</name>
</gene>
<name>A0A7C3EXA2_9CREN</name>
<protein>
    <submittedName>
        <fullName evidence="1">Uncharacterized protein</fullName>
    </submittedName>
</protein>
<sequence>MVLAAKVFLLKEEADLPTISGKLKGYKAEDEFVHDDQKIPLLTEIAKLSMTQDSIEGVFSKDLVLSLSHRDGVKFVTKTMEAPFIFAVSRGRAFLIVLEKKNVANNIANIMSKILFISQGGIVEAKIPPETLKKFHEANPEDTKVIFFDGVDIPNVNKLSLYGSVLADTALYNDYSSRGSIWYMVFKSRKYGIVAGVTRSAVVTSFSEIKPAEFVTYIKEEVFPLIA</sequence>
<dbReference type="EMBL" id="DSTX01000013">
    <property type="protein sequence ID" value="HFK21103.1"/>
    <property type="molecule type" value="Genomic_DNA"/>
</dbReference>